<dbReference type="InterPro" id="IPR052931">
    <property type="entry name" value="Prophage_regulatory_activator"/>
</dbReference>
<dbReference type="AlphaFoldDB" id="A0A172YB60"/>
<organism evidence="1 2">
    <name type="scientific">Halotalea alkalilenta</name>
    <dbReference type="NCBI Taxonomy" id="376489"/>
    <lineage>
        <taxon>Bacteria</taxon>
        <taxon>Pseudomonadati</taxon>
        <taxon>Pseudomonadota</taxon>
        <taxon>Gammaproteobacteria</taxon>
        <taxon>Oceanospirillales</taxon>
        <taxon>Halomonadaceae</taxon>
        <taxon>Halotalea</taxon>
    </lineage>
</organism>
<keyword evidence="2" id="KW-1185">Reference proteome</keyword>
<dbReference type="InterPro" id="IPR010260">
    <property type="entry name" value="AlpA"/>
</dbReference>
<sequence>MLHIESDRPFTPVDALKLGNRLLRRQEVELKTGKSRSAIYAEMRKGTFPAPVPIGENSVAWLEVEIDRWIAERVAARNQALNTPFEICQVARA</sequence>
<dbReference type="Pfam" id="PF05930">
    <property type="entry name" value="Phage_AlpA"/>
    <property type="match status" value="1"/>
</dbReference>
<dbReference type="STRING" id="376489.A5892_01815"/>
<gene>
    <name evidence="1" type="ORF">A5892_01815</name>
</gene>
<dbReference type="PANTHER" id="PTHR36154:SF1">
    <property type="entry name" value="DNA-BINDING TRANSCRIPTIONAL ACTIVATOR ALPA"/>
    <property type="match status" value="1"/>
</dbReference>
<evidence type="ECO:0008006" key="3">
    <source>
        <dbReference type="Google" id="ProtNLM"/>
    </source>
</evidence>
<proteinExistence type="predicted"/>
<accession>A0A172YB60</accession>
<dbReference type="RefSeq" id="WP_064121337.1">
    <property type="nucleotide sequence ID" value="NZ_CP015243.1"/>
</dbReference>
<evidence type="ECO:0000313" key="2">
    <source>
        <dbReference type="Proteomes" id="UP000077875"/>
    </source>
</evidence>
<dbReference type="PANTHER" id="PTHR36154">
    <property type="entry name" value="DNA-BINDING TRANSCRIPTIONAL ACTIVATOR ALPA"/>
    <property type="match status" value="1"/>
</dbReference>
<evidence type="ECO:0000313" key="1">
    <source>
        <dbReference type="EMBL" id="ANF56352.1"/>
    </source>
</evidence>
<protein>
    <recommendedName>
        <fullName evidence="3">AlpA family transcriptional regulator</fullName>
    </recommendedName>
</protein>
<dbReference type="KEGG" id="haa:A5892_01815"/>
<dbReference type="Gene3D" id="1.10.238.160">
    <property type="match status" value="1"/>
</dbReference>
<dbReference type="EMBL" id="CP015243">
    <property type="protein sequence ID" value="ANF56352.1"/>
    <property type="molecule type" value="Genomic_DNA"/>
</dbReference>
<reference evidence="1 2" key="1">
    <citation type="submission" date="2016-04" db="EMBL/GenBank/DDBJ databases">
        <title>Complete Genome Sequence of Halotalea alkalilenta IHB B 13600.</title>
        <authorList>
            <person name="Swarnkar M.K."/>
            <person name="Sharma A."/>
            <person name="Kaushal K."/>
            <person name="Soni R."/>
            <person name="Rana S."/>
            <person name="Singh A.K."/>
            <person name="Gulati A."/>
        </authorList>
    </citation>
    <scope>NUCLEOTIDE SEQUENCE [LARGE SCALE GENOMIC DNA]</scope>
    <source>
        <strain evidence="1 2">IHB B 13600</strain>
    </source>
</reference>
<dbReference type="Proteomes" id="UP000077875">
    <property type="component" value="Chromosome"/>
</dbReference>
<name>A0A172YB60_9GAMM</name>